<dbReference type="InterPro" id="IPR027417">
    <property type="entry name" value="P-loop_NTPase"/>
</dbReference>
<dbReference type="GO" id="GO:0004016">
    <property type="term" value="F:adenylate cyclase activity"/>
    <property type="evidence" value="ECO:0007669"/>
    <property type="project" value="TreeGrafter"/>
</dbReference>
<dbReference type="Pfam" id="PF13191">
    <property type="entry name" value="AAA_16"/>
    <property type="match status" value="1"/>
</dbReference>
<dbReference type="SUPFAM" id="SSF52540">
    <property type="entry name" value="P-loop containing nucleoside triphosphate hydrolases"/>
    <property type="match status" value="1"/>
</dbReference>
<keyword evidence="1" id="KW-0547">Nucleotide-binding</keyword>
<dbReference type="InterPro" id="IPR011990">
    <property type="entry name" value="TPR-like_helical_dom_sf"/>
</dbReference>
<accession>A0A2U1TBT1</accession>
<evidence type="ECO:0000256" key="2">
    <source>
        <dbReference type="ARBA" id="ARBA00022840"/>
    </source>
</evidence>
<dbReference type="InterPro" id="IPR041664">
    <property type="entry name" value="AAA_16"/>
</dbReference>
<dbReference type="InterPro" id="IPR036388">
    <property type="entry name" value="WH-like_DNA-bd_sf"/>
</dbReference>
<keyword evidence="2" id="KW-0067">ATP-binding</keyword>
<dbReference type="Proteomes" id="UP000244962">
    <property type="component" value="Unassembled WGS sequence"/>
</dbReference>
<feature type="domain" description="HTH luxR-type" evidence="4">
    <location>
        <begin position="762"/>
        <end position="827"/>
    </location>
</feature>
<feature type="region of interest" description="Disordered" evidence="3">
    <location>
        <begin position="822"/>
        <end position="843"/>
    </location>
</feature>
<dbReference type="PANTHER" id="PTHR16305:SF35">
    <property type="entry name" value="TRANSCRIPTIONAL ACTIVATOR DOMAIN"/>
    <property type="match status" value="1"/>
</dbReference>
<dbReference type="EMBL" id="QEFB01000013">
    <property type="protein sequence ID" value="PWC06336.1"/>
    <property type="molecule type" value="Genomic_DNA"/>
</dbReference>
<organism evidence="5 6">
    <name type="scientific">Mycetocola zhujimingii</name>
    <dbReference type="NCBI Taxonomy" id="2079792"/>
    <lineage>
        <taxon>Bacteria</taxon>
        <taxon>Bacillati</taxon>
        <taxon>Actinomycetota</taxon>
        <taxon>Actinomycetes</taxon>
        <taxon>Micrococcales</taxon>
        <taxon>Microbacteriaceae</taxon>
        <taxon>Mycetocola</taxon>
    </lineage>
</organism>
<dbReference type="PANTHER" id="PTHR16305">
    <property type="entry name" value="TESTICULAR SOLUBLE ADENYLYL CYCLASE"/>
    <property type="match status" value="1"/>
</dbReference>
<evidence type="ECO:0000313" key="6">
    <source>
        <dbReference type="Proteomes" id="UP000244962"/>
    </source>
</evidence>
<dbReference type="GO" id="GO:0005524">
    <property type="term" value="F:ATP binding"/>
    <property type="evidence" value="ECO:0007669"/>
    <property type="project" value="UniProtKB-KW"/>
</dbReference>
<dbReference type="InterPro" id="IPR000792">
    <property type="entry name" value="Tscrpt_reg_LuxR_C"/>
</dbReference>
<protein>
    <recommendedName>
        <fullName evidence="4">HTH luxR-type domain-containing protein</fullName>
    </recommendedName>
</protein>
<evidence type="ECO:0000313" key="5">
    <source>
        <dbReference type="EMBL" id="PWC06336.1"/>
    </source>
</evidence>
<dbReference type="Gene3D" id="1.10.10.10">
    <property type="entry name" value="Winged helix-like DNA-binding domain superfamily/Winged helix DNA-binding domain"/>
    <property type="match status" value="1"/>
</dbReference>
<dbReference type="SUPFAM" id="SSF46894">
    <property type="entry name" value="C-terminal effector domain of the bipartite response regulators"/>
    <property type="match status" value="1"/>
</dbReference>
<proteinExistence type="predicted"/>
<dbReference type="Gene3D" id="1.25.40.10">
    <property type="entry name" value="Tetratricopeptide repeat domain"/>
    <property type="match status" value="1"/>
</dbReference>
<comment type="caution">
    <text evidence="5">The sequence shown here is derived from an EMBL/GenBank/DDBJ whole genome shotgun (WGS) entry which is preliminary data.</text>
</comment>
<evidence type="ECO:0000256" key="3">
    <source>
        <dbReference type="SAM" id="MobiDB-lite"/>
    </source>
</evidence>
<name>A0A2U1TBT1_9MICO</name>
<dbReference type="SMART" id="SM00421">
    <property type="entry name" value="HTH_LUXR"/>
    <property type="match status" value="1"/>
</dbReference>
<dbReference type="GO" id="GO:0003677">
    <property type="term" value="F:DNA binding"/>
    <property type="evidence" value="ECO:0007669"/>
    <property type="project" value="InterPro"/>
</dbReference>
<dbReference type="GO" id="GO:0006355">
    <property type="term" value="P:regulation of DNA-templated transcription"/>
    <property type="evidence" value="ECO:0007669"/>
    <property type="project" value="InterPro"/>
</dbReference>
<dbReference type="InterPro" id="IPR016032">
    <property type="entry name" value="Sig_transdc_resp-reg_C-effctor"/>
</dbReference>
<reference evidence="6" key="1">
    <citation type="submission" date="2018-04" db="EMBL/GenBank/DDBJ databases">
        <authorList>
            <person name="Liu S."/>
            <person name="Wang Z."/>
            <person name="Li J."/>
        </authorList>
    </citation>
    <scope>NUCLEOTIDE SEQUENCE [LARGE SCALE GENOMIC DNA]</scope>
    <source>
        <strain evidence="6">622</strain>
    </source>
</reference>
<evidence type="ECO:0000259" key="4">
    <source>
        <dbReference type="PROSITE" id="PS50043"/>
    </source>
</evidence>
<dbReference type="SUPFAM" id="SSF48452">
    <property type="entry name" value="TPR-like"/>
    <property type="match status" value="1"/>
</dbReference>
<dbReference type="CDD" id="cd06170">
    <property type="entry name" value="LuxR_C_like"/>
    <property type="match status" value="1"/>
</dbReference>
<dbReference type="AlphaFoldDB" id="A0A2U1TBT1"/>
<sequence length="843" mass="90140">MSDVRPDRAKLPTPPVLFGRARQLDAIVGTAATVEGGAKFVLIEGESGFGKTALLRAALAALPDWPRRHAVADAHERTLPYGVLNQLLATLDQSVLPPVLAGGVEQDVSALVAGAALLAVVDASVGPAIITIDDVQWTDEQSARALWFAARRSLHDRLLVIVAARPVATDLLDQLRRFALDGESGIRVGVDGLSPDHVIDFVRTVLDVSLPRRTAKRLVAATDGNPLHIRAILDRVAGAPDVIVELERRLGDGALALAPGFDSITREAMERMSVAARRVVHLVATLEDSVSASLVMAAASHLGAPSVSMGAIDEAIFSGMIDAVEGDGPLGLRLHHQRVGDAVLAELSERSRQELHHAAAMVVGGDRGLRHRVRAAPGPDEALARTLDAAAEEALRNHEAARAVRYLRWGSSVSGSLAARHERLVRAGISAIATQHFNLLVPAMSEFSNLPAGPERDLFVGSALYAVGDISSARTMLSRAALCRPVTLRERALVALANGSIAYLEIEARRFELVCQASDAVISEVGRTRAALVDAPESIGGLDLDDLEGIALTWQTLARWRTGVEEPVDTEISEHISQGEQSGFEPRHALMLVIRGGIRRQQGRLDEAIQDLELGIRLTDAINPALAPFGRIELALAQFRQGRWDDAATTAAVAVSLADDFGGSWTYGSCHVVATLVPAARGELESAEILIPEADLSRPAVDTALTMLVEAVAARARGDRAAVVRIARQALATEHPRAQVERGWWLELAQEAAVPSRPSPPPKDPLSVLSGREREVAHLAAQGLTNREVAQRLFVTVKGVEYHMGNVLAKLHLTSRRGIRNLIDGEQNPPATQAEKSLTRDAP</sequence>
<gene>
    <name evidence="5" type="ORF">DF223_12075</name>
</gene>
<dbReference type="Pfam" id="PF00196">
    <property type="entry name" value="GerE"/>
    <property type="match status" value="1"/>
</dbReference>
<dbReference type="GO" id="GO:0005737">
    <property type="term" value="C:cytoplasm"/>
    <property type="evidence" value="ECO:0007669"/>
    <property type="project" value="TreeGrafter"/>
</dbReference>
<dbReference type="PRINTS" id="PR00038">
    <property type="entry name" value="HTHLUXR"/>
</dbReference>
<keyword evidence="6" id="KW-1185">Reference proteome</keyword>
<dbReference type="RefSeq" id="WP_108963341.1">
    <property type="nucleotide sequence ID" value="NZ_QEFB01000013.1"/>
</dbReference>
<dbReference type="PROSITE" id="PS50043">
    <property type="entry name" value="HTH_LUXR_2"/>
    <property type="match status" value="1"/>
</dbReference>
<evidence type="ECO:0000256" key="1">
    <source>
        <dbReference type="ARBA" id="ARBA00022741"/>
    </source>
</evidence>